<accession>A0ABU8X7Y3</accession>
<dbReference type="RefSeq" id="WP_340335991.1">
    <property type="nucleotide sequence ID" value="NZ_JBBKZS010000005.1"/>
</dbReference>
<gene>
    <name evidence="2" type="ORF">WKW79_15200</name>
</gene>
<evidence type="ECO:0000313" key="2">
    <source>
        <dbReference type="EMBL" id="MEJ8855925.1"/>
    </source>
</evidence>
<feature type="transmembrane region" description="Helical" evidence="1">
    <location>
        <begin position="210"/>
        <end position="233"/>
    </location>
</feature>
<evidence type="ECO:0000256" key="1">
    <source>
        <dbReference type="SAM" id="Phobius"/>
    </source>
</evidence>
<name>A0ABU8X7Y3_9BURK</name>
<feature type="transmembrane region" description="Helical" evidence="1">
    <location>
        <begin position="245"/>
        <end position="262"/>
    </location>
</feature>
<protein>
    <submittedName>
        <fullName evidence="2">Uncharacterized protein</fullName>
    </submittedName>
</protein>
<organism evidence="2 3">
    <name type="scientific">Variovorax robiniae</name>
    <dbReference type="NCBI Taxonomy" id="1836199"/>
    <lineage>
        <taxon>Bacteria</taxon>
        <taxon>Pseudomonadati</taxon>
        <taxon>Pseudomonadota</taxon>
        <taxon>Betaproteobacteria</taxon>
        <taxon>Burkholderiales</taxon>
        <taxon>Comamonadaceae</taxon>
        <taxon>Variovorax</taxon>
    </lineage>
</organism>
<evidence type="ECO:0000313" key="3">
    <source>
        <dbReference type="Proteomes" id="UP001367030"/>
    </source>
</evidence>
<keyword evidence="1" id="KW-1133">Transmembrane helix</keyword>
<sequence length="357" mass="39575">MFRDEAAPTSPEPVANRLPTVAELLPCFQEWLAGQHVESNALALLRALGNESAKVAHLTGRGEQLEFNAEDLVQVCWPELVDFDSAKMKVKNAKLEQYLSSRSVDREAFFAQRGLKHSLRLRKRSTSGHHRAQWSLEPYALTPQEETIEPHAASDVSHIGRLEPVGPGDAGPACLRIEYAYAPAGTVKPSWVARPLFGSGSFKTKSLRGLLFASTVMAPMACIALLAAIVWLMLFVNRPVTTADLAFFVCAAGIGWVLWDFVRQLWWLLADRIVPAADVLVRWNEPPAQLESFKQGDARIIGLVRYSATCPVCAATVELRYGAGHERRRLFGCCVEAPQEHVFTFDRVTRQGKTAPR</sequence>
<dbReference type="EMBL" id="JBBKZS010000005">
    <property type="protein sequence ID" value="MEJ8855925.1"/>
    <property type="molecule type" value="Genomic_DNA"/>
</dbReference>
<comment type="caution">
    <text evidence="2">The sequence shown here is derived from an EMBL/GenBank/DDBJ whole genome shotgun (WGS) entry which is preliminary data.</text>
</comment>
<reference evidence="2 3" key="1">
    <citation type="submission" date="2024-03" db="EMBL/GenBank/DDBJ databases">
        <title>Novel species of the genus Variovorax.</title>
        <authorList>
            <person name="Liu Q."/>
            <person name="Xin Y.-H."/>
        </authorList>
    </citation>
    <scope>NUCLEOTIDE SEQUENCE [LARGE SCALE GENOMIC DNA]</scope>
    <source>
        <strain evidence="2 3">KACC 18901</strain>
    </source>
</reference>
<proteinExistence type="predicted"/>
<keyword evidence="3" id="KW-1185">Reference proteome</keyword>
<keyword evidence="1" id="KW-0472">Membrane</keyword>
<dbReference type="Proteomes" id="UP001367030">
    <property type="component" value="Unassembled WGS sequence"/>
</dbReference>
<keyword evidence="1" id="KW-0812">Transmembrane</keyword>